<dbReference type="Proteomes" id="UP000032737">
    <property type="component" value="Chromosome"/>
</dbReference>
<dbReference type="EMBL" id="FO681348">
    <property type="protein sequence ID" value="CCV66663.1"/>
    <property type="molecule type" value="Genomic_DNA"/>
</dbReference>
<gene>
    <name evidence="1" type="ORF">BN85316420</name>
</gene>
<accession>U4KSH8</accession>
<name>U4KSH8_9MOLU</name>
<sequence length="184" mass="21848">MKDVVFHDYANWLVEISDLTEELKQKESILIERFKYVLDVLTFLYEKKINEKELTQEEENIFETGFYYVFEQFESIKLILEHDYHGDLERMNEQAKTVILLLNTIEFQNEIIGSIEQPNEAHMQSLIDIEQEILSLLEKKVDAPSDLFVKLDTVTEGIYKELELDYYPIHDIFFEIADELGLIL</sequence>
<dbReference type="KEGG" id="abra:BN85316420"/>
<dbReference type="STRING" id="61635.BN85316420"/>
<keyword evidence="2" id="KW-1185">Reference proteome</keyword>
<evidence type="ECO:0000313" key="2">
    <source>
        <dbReference type="Proteomes" id="UP000032737"/>
    </source>
</evidence>
<dbReference type="HOGENOM" id="CLU_1444760_0_0_14"/>
<dbReference type="RefSeq" id="WP_030005513.1">
    <property type="nucleotide sequence ID" value="NC_022549.1"/>
</dbReference>
<dbReference type="AlphaFoldDB" id="U4KSH8"/>
<evidence type="ECO:0000313" key="1">
    <source>
        <dbReference type="EMBL" id="CCV66663.1"/>
    </source>
</evidence>
<reference evidence="1 2" key="1">
    <citation type="journal article" date="2013" name="J. Mol. Microbiol. Biotechnol.">
        <title>Analysis of the Complete Genomes of Acholeplasma brassicae , A. palmae and A. laidlawii and Their Comparison to the Obligate Parasites from ' Candidatus Phytoplasma'.</title>
        <authorList>
            <person name="Kube M."/>
            <person name="Siewert C."/>
            <person name="Migdoll A.M."/>
            <person name="Duduk B."/>
            <person name="Holz S."/>
            <person name="Rabus R."/>
            <person name="Seemuller E."/>
            <person name="Mitrovic J."/>
            <person name="Muller I."/>
            <person name="Buttner C."/>
            <person name="Reinhardt R."/>
        </authorList>
    </citation>
    <scope>NUCLEOTIDE SEQUENCE [LARGE SCALE GENOMIC DNA]</scope>
    <source>
        <strain evidence="2">0502</strain>
    </source>
</reference>
<protein>
    <submittedName>
        <fullName evidence="1">Uncharacterized protein</fullName>
    </submittedName>
</protein>
<proteinExistence type="predicted"/>
<dbReference type="OrthoDB" id="384526at2"/>
<organism evidence="1 2">
    <name type="scientific">Acholeplasma brassicae</name>
    <dbReference type="NCBI Taxonomy" id="61635"/>
    <lineage>
        <taxon>Bacteria</taxon>
        <taxon>Bacillati</taxon>
        <taxon>Mycoplasmatota</taxon>
        <taxon>Mollicutes</taxon>
        <taxon>Acholeplasmatales</taxon>
        <taxon>Acholeplasmataceae</taxon>
        <taxon>Acholeplasma</taxon>
    </lineage>
</organism>